<gene>
    <name evidence="9" type="ORF">SAMN04488055_2649</name>
</gene>
<dbReference type="InterPro" id="IPR012944">
    <property type="entry name" value="SusD_RagB_dom"/>
</dbReference>
<dbReference type="AlphaFoldDB" id="A0A1N6G973"/>
<comment type="subcellular location">
    <subcellularLocation>
        <location evidence="1">Cell outer membrane</location>
    </subcellularLocation>
</comment>
<dbReference type="Pfam" id="PF14322">
    <property type="entry name" value="SusD-like_3"/>
    <property type="match status" value="1"/>
</dbReference>
<organism evidence="9 10">
    <name type="scientific">Chitinophaga niabensis</name>
    <dbReference type="NCBI Taxonomy" id="536979"/>
    <lineage>
        <taxon>Bacteria</taxon>
        <taxon>Pseudomonadati</taxon>
        <taxon>Bacteroidota</taxon>
        <taxon>Chitinophagia</taxon>
        <taxon>Chitinophagales</taxon>
        <taxon>Chitinophagaceae</taxon>
        <taxon>Chitinophaga</taxon>
    </lineage>
</organism>
<dbReference type="SUPFAM" id="SSF48452">
    <property type="entry name" value="TPR-like"/>
    <property type="match status" value="1"/>
</dbReference>
<keyword evidence="4" id="KW-0472">Membrane</keyword>
<comment type="similarity">
    <text evidence="2">Belongs to the SusD family.</text>
</comment>
<keyword evidence="10" id="KW-1185">Reference proteome</keyword>
<feature type="domain" description="SusD-like N-terminal" evidence="8">
    <location>
        <begin position="95"/>
        <end position="227"/>
    </location>
</feature>
<reference evidence="10" key="1">
    <citation type="submission" date="2016-11" db="EMBL/GenBank/DDBJ databases">
        <authorList>
            <person name="Varghese N."/>
            <person name="Submissions S."/>
        </authorList>
    </citation>
    <scope>NUCLEOTIDE SEQUENCE [LARGE SCALE GENOMIC DNA]</scope>
    <source>
        <strain evidence="10">DSM 24787</strain>
    </source>
</reference>
<dbReference type="Proteomes" id="UP000185003">
    <property type="component" value="Unassembled WGS sequence"/>
</dbReference>
<evidence type="ECO:0000313" key="10">
    <source>
        <dbReference type="Proteomes" id="UP000185003"/>
    </source>
</evidence>
<keyword evidence="3 6" id="KW-0732">Signal</keyword>
<evidence type="ECO:0000256" key="3">
    <source>
        <dbReference type="ARBA" id="ARBA00022729"/>
    </source>
</evidence>
<evidence type="ECO:0000256" key="4">
    <source>
        <dbReference type="ARBA" id="ARBA00023136"/>
    </source>
</evidence>
<keyword evidence="5" id="KW-0998">Cell outer membrane</keyword>
<feature type="signal peptide" evidence="6">
    <location>
        <begin position="1"/>
        <end position="21"/>
    </location>
</feature>
<dbReference type="InterPro" id="IPR033985">
    <property type="entry name" value="SusD-like_N"/>
</dbReference>
<evidence type="ECO:0000256" key="6">
    <source>
        <dbReference type="SAM" id="SignalP"/>
    </source>
</evidence>
<dbReference type="InterPro" id="IPR011990">
    <property type="entry name" value="TPR-like_helical_dom_sf"/>
</dbReference>
<accession>A0A1N6G973</accession>
<evidence type="ECO:0000256" key="1">
    <source>
        <dbReference type="ARBA" id="ARBA00004442"/>
    </source>
</evidence>
<dbReference type="PROSITE" id="PS51257">
    <property type="entry name" value="PROKAR_LIPOPROTEIN"/>
    <property type="match status" value="1"/>
</dbReference>
<evidence type="ECO:0000259" key="7">
    <source>
        <dbReference type="Pfam" id="PF07980"/>
    </source>
</evidence>
<protein>
    <submittedName>
        <fullName evidence="9">Starch-binding associating with outer membrane</fullName>
    </submittedName>
</protein>
<dbReference type="EMBL" id="FSRA01000001">
    <property type="protein sequence ID" value="SIO04100.1"/>
    <property type="molecule type" value="Genomic_DNA"/>
</dbReference>
<name>A0A1N6G973_9BACT</name>
<dbReference type="RefSeq" id="WP_074239692.1">
    <property type="nucleotide sequence ID" value="NZ_FSRA01000001.1"/>
</dbReference>
<dbReference type="STRING" id="536979.SAMN04488055_2649"/>
<dbReference type="Gene3D" id="1.25.40.390">
    <property type="match status" value="1"/>
</dbReference>
<evidence type="ECO:0000313" key="9">
    <source>
        <dbReference type="EMBL" id="SIO04100.1"/>
    </source>
</evidence>
<feature type="chain" id="PRO_5012229989" evidence="6">
    <location>
        <begin position="22"/>
        <end position="636"/>
    </location>
</feature>
<dbReference type="GO" id="GO:0009279">
    <property type="term" value="C:cell outer membrane"/>
    <property type="evidence" value="ECO:0007669"/>
    <property type="project" value="UniProtKB-SubCell"/>
</dbReference>
<evidence type="ECO:0000256" key="2">
    <source>
        <dbReference type="ARBA" id="ARBA00006275"/>
    </source>
</evidence>
<dbReference type="Pfam" id="PF07980">
    <property type="entry name" value="SusD_RagB"/>
    <property type="match status" value="1"/>
</dbReference>
<evidence type="ECO:0000259" key="8">
    <source>
        <dbReference type="Pfam" id="PF14322"/>
    </source>
</evidence>
<evidence type="ECO:0000256" key="5">
    <source>
        <dbReference type="ARBA" id="ARBA00023237"/>
    </source>
</evidence>
<proteinExistence type="inferred from homology"/>
<feature type="domain" description="RagB/SusD" evidence="7">
    <location>
        <begin position="317"/>
        <end position="636"/>
    </location>
</feature>
<sequence>MKRIKILALAALLGMVAGCNKYLDIVPDNIATIDYAFAMRSTAERYLFTCYNYMPATGDFNTNVAFMGADEIWFMYPSKDIDATNWNMARGGQNKVNPISNYWSGLATGKPLYQGIRDCNVFLEKISLVKDIDDDERARWIAEVKFLKAYYHFFLLRMYGPIPLVRRNIDVMNELEEMKTPREHFDTCVNYISRLLDTAAVDLPMRIQNEVGELGRVTRPIALALKAKLLVMAASPLFNGNPDYADFGKGTKIFPNTYDPDKWVKAAAACKQAIDVCHETGMRLYRFRPVINTLVMNSQIRTQMDIRMAVTDKWNSEIIWANTQSRVNQLQRFAMPKLYNWTSVSGNPKGMYAATEKMAELFYTKNGVPIDEDNQFNYAERYSVRKAAPEDSALIKKGTESAYLHFDREQRFYANLGFDRGVWFGNGSSDDNNTNISTAMYIQARKSQMAAQAGHTNYSITGYWPKKLIHYLSVVEKSGNFTMQQYPYPEMRLADLYLLYAEAENEANGPTNQAFEYIDSVRARAGLKGVKESWDTYSNKGPKYASKEGLRKIIQQERMIELAFEGHRFWDLRRWKIAHVEMNKPITGWDIDQEQPEAYYRLKVLFMQTFTMREYLWPIQEREILNNRNLVQNPGW</sequence>